<dbReference type="PANTHER" id="PTHR43433">
    <property type="entry name" value="HYDROLASE, ALPHA/BETA FOLD FAMILY PROTEIN"/>
    <property type="match status" value="1"/>
</dbReference>
<evidence type="ECO:0000313" key="3">
    <source>
        <dbReference type="Proteomes" id="UP001596039"/>
    </source>
</evidence>
<proteinExistence type="predicted"/>
<reference evidence="3" key="1">
    <citation type="journal article" date="2019" name="Int. J. Syst. Evol. Microbiol.">
        <title>The Global Catalogue of Microorganisms (GCM) 10K type strain sequencing project: providing services to taxonomists for standard genome sequencing and annotation.</title>
        <authorList>
            <consortium name="The Broad Institute Genomics Platform"/>
            <consortium name="The Broad Institute Genome Sequencing Center for Infectious Disease"/>
            <person name="Wu L."/>
            <person name="Ma J."/>
        </authorList>
    </citation>
    <scope>NUCLEOTIDE SEQUENCE [LARGE SCALE GENOMIC DNA]</scope>
    <source>
        <strain evidence="3">CGMCC 4.6997</strain>
    </source>
</reference>
<name>A0ABW0NQL0_9MICO</name>
<evidence type="ECO:0000259" key="1">
    <source>
        <dbReference type="Pfam" id="PF12697"/>
    </source>
</evidence>
<evidence type="ECO:0000313" key="2">
    <source>
        <dbReference type="EMBL" id="MFC5502377.1"/>
    </source>
</evidence>
<dbReference type="InterPro" id="IPR029058">
    <property type="entry name" value="AB_hydrolase_fold"/>
</dbReference>
<keyword evidence="3" id="KW-1185">Reference proteome</keyword>
<comment type="caution">
    <text evidence="2">The sequence shown here is derived from an EMBL/GenBank/DDBJ whole genome shotgun (WGS) entry which is preliminary data.</text>
</comment>
<dbReference type="InterPro" id="IPR000073">
    <property type="entry name" value="AB_hydrolase_1"/>
</dbReference>
<dbReference type="GO" id="GO:0016787">
    <property type="term" value="F:hydrolase activity"/>
    <property type="evidence" value="ECO:0007669"/>
    <property type="project" value="UniProtKB-KW"/>
</dbReference>
<keyword evidence="2" id="KW-0378">Hydrolase</keyword>
<sequence>MTEYTTSSAGDRVAYDRYGSGPAIVFIAGAGPSRASDPGTSQTAAAAGRHGITTIVYDRLGRGESPAQGDLTLDRELSALEALLELAGGSAALCGHSSGCTIALAAAVRGLPVTGLLLWEAPLGGVSDAKNWSVEFGRLVSAGELEQAQMLYMKDMPPEWLDGARRSPAWPAIYGQAGSLRADAESIAWAESAPLAELLRDIAIPVEVAVGRDTLPIMTAAAAALVAAIPGAESVILPGADHSWDPLPMAEEVARFVRSLS</sequence>
<gene>
    <name evidence="2" type="ORF">ACFPJ4_09015</name>
</gene>
<dbReference type="Pfam" id="PF12697">
    <property type="entry name" value="Abhydrolase_6"/>
    <property type="match status" value="1"/>
</dbReference>
<dbReference type="Gene3D" id="3.40.50.1820">
    <property type="entry name" value="alpha/beta hydrolase"/>
    <property type="match status" value="1"/>
</dbReference>
<dbReference type="InterPro" id="IPR050471">
    <property type="entry name" value="AB_hydrolase"/>
</dbReference>
<dbReference type="Proteomes" id="UP001596039">
    <property type="component" value="Unassembled WGS sequence"/>
</dbReference>
<organism evidence="2 3">
    <name type="scientific">Lysinimonas soli</name>
    <dbReference type="NCBI Taxonomy" id="1074233"/>
    <lineage>
        <taxon>Bacteria</taxon>
        <taxon>Bacillati</taxon>
        <taxon>Actinomycetota</taxon>
        <taxon>Actinomycetes</taxon>
        <taxon>Micrococcales</taxon>
        <taxon>Microbacteriaceae</taxon>
        <taxon>Lysinimonas</taxon>
    </lineage>
</organism>
<dbReference type="SUPFAM" id="SSF53474">
    <property type="entry name" value="alpha/beta-Hydrolases"/>
    <property type="match status" value="1"/>
</dbReference>
<dbReference type="RefSeq" id="WP_386740072.1">
    <property type="nucleotide sequence ID" value="NZ_JBHSMG010000002.1"/>
</dbReference>
<dbReference type="PANTHER" id="PTHR43433:SF10">
    <property type="entry name" value="AB HYDROLASE-1 DOMAIN-CONTAINING PROTEIN"/>
    <property type="match status" value="1"/>
</dbReference>
<accession>A0ABW0NQL0</accession>
<feature type="domain" description="AB hydrolase-1" evidence="1">
    <location>
        <begin position="24"/>
        <end position="255"/>
    </location>
</feature>
<protein>
    <submittedName>
        <fullName evidence="2">Alpha/beta fold hydrolase</fullName>
    </submittedName>
</protein>
<dbReference type="EMBL" id="JBHSMG010000002">
    <property type="protein sequence ID" value="MFC5502377.1"/>
    <property type="molecule type" value="Genomic_DNA"/>
</dbReference>